<keyword evidence="6 7" id="KW-0503">Monooxygenase</keyword>
<evidence type="ECO:0000256" key="1">
    <source>
        <dbReference type="ARBA" id="ARBA00010617"/>
    </source>
</evidence>
<dbReference type="Gene3D" id="1.10.630.10">
    <property type="entry name" value="Cytochrome P450"/>
    <property type="match status" value="1"/>
</dbReference>
<dbReference type="InterPro" id="IPR002397">
    <property type="entry name" value="Cyt_P450_B"/>
</dbReference>
<keyword evidence="10" id="KW-1185">Reference proteome</keyword>
<reference evidence="9 10" key="1">
    <citation type="journal article" date="2014" name="Genome Announc.">
        <title>Draft Genome Sequence of the Antitrypanosomally Active Sponge-Associated Bacterium Actinokineospora sp. Strain EG49.</title>
        <authorList>
            <person name="Harjes J."/>
            <person name="Ryu T."/>
            <person name="Abdelmohsen U.R."/>
            <person name="Moitinho-Silva L."/>
            <person name="Horn H."/>
            <person name="Ravasi T."/>
            <person name="Hentschel U."/>
        </authorList>
    </citation>
    <scope>NUCLEOTIDE SEQUENCE [LARGE SCALE GENOMIC DNA]</scope>
    <source>
        <strain evidence="9 10">EG49</strain>
    </source>
</reference>
<dbReference type="PANTHER" id="PTHR46696">
    <property type="entry name" value="P450, PUTATIVE (EUROFUNG)-RELATED"/>
    <property type="match status" value="1"/>
</dbReference>
<keyword evidence="5 7" id="KW-0408">Iron</keyword>
<protein>
    <submittedName>
        <fullName evidence="9">Putative cytochrome P450 hydroxylase</fullName>
    </submittedName>
</protein>
<dbReference type="GO" id="GO:0016705">
    <property type="term" value="F:oxidoreductase activity, acting on paired donors, with incorporation or reduction of molecular oxygen"/>
    <property type="evidence" value="ECO:0007669"/>
    <property type="project" value="InterPro"/>
</dbReference>
<dbReference type="AlphaFoldDB" id="W7IMT7"/>
<dbReference type="PROSITE" id="PS00086">
    <property type="entry name" value="CYTOCHROME_P450"/>
    <property type="match status" value="1"/>
</dbReference>
<keyword evidence="4 7" id="KW-0560">Oxidoreductase</keyword>
<comment type="similarity">
    <text evidence="1 7">Belongs to the cytochrome P450 family.</text>
</comment>
<evidence type="ECO:0000256" key="6">
    <source>
        <dbReference type="ARBA" id="ARBA00023033"/>
    </source>
</evidence>
<dbReference type="FunFam" id="1.10.630.10:FF:000018">
    <property type="entry name" value="Cytochrome P450 monooxygenase"/>
    <property type="match status" value="1"/>
</dbReference>
<keyword evidence="3 7" id="KW-0479">Metal-binding</keyword>
<dbReference type="InterPro" id="IPR017972">
    <property type="entry name" value="Cyt_P450_CS"/>
</dbReference>
<dbReference type="SUPFAM" id="SSF48264">
    <property type="entry name" value="Cytochrome P450"/>
    <property type="match status" value="1"/>
</dbReference>
<dbReference type="CDD" id="cd11029">
    <property type="entry name" value="CYP107-like"/>
    <property type="match status" value="1"/>
</dbReference>
<evidence type="ECO:0000256" key="7">
    <source>
        <dbReference type="RuleBase" id="RU000461"/>
    </source>
</evidence>
<evidence type="ECO:0000256" key="3">
    <source>
        <dbReference type="ARBA" id="ARBA00022723"/>
    </source>
</evidence>
<evidence type="ECO:0000313" key="10">
    <source>
        <dbReference type="Proteomes" id="UP000019277"/>
    </source>
</evidence>
<evidence type="ECO:0000256" key="4">
    <source>
        <dbReference type="ARBA" id="ARBA00023002"/>
    </source>
</evidence>
<dbReference type="GO" id="GO:0004497">
    <property type="term" value="F:monooxygenase activity"/>
    <property type="evidence" value="ECO:0007669"/>
    <property type="project" value="UniProtKB-KW"/>
</dbReference>
<organism evidence="9 10">
    <name type="scientific">Actinokineospora spheciospongiae</name>
    <dbReference type="NCBI Taxonomy" id="909613"/>
    <lineage>
        <taxon>Bacteria</taxon>
        <taxon>Bacillati</taxon>
        <taxon>Actinomycetota</taxon>
        <taxon>Actinomycetes</taxon>
        <taxon>Pseudonocardiales</taxon>
        <taxon>Pseudonocardiaceae</taxon>
        <taxon>Actinokineospora</taxon>
    </lineage>
</organism>
<dbReference type="EMBL" id="AYXG01000103">
    <property type="protein sequence ID" value="EWC61703.1"/>
    <property type="molecule type" value="Genomic_DNA"/>
</dbReference>
<dbReference type="Pfam" id="PF00067">
    <property type="entry name" value="p450"/>
    <property type="match status" value="1"/>
</dbReference>
<evidence type="ECO:0000313" key="9">
    <source>
        <dbReference type="EMBL" id="EWC61703.1"/>
    </source>
</evidence>
<dbReference type="RefSeq" id="WP_035282990.1">
    <property type="nucleotide sequence ID" value="NZ_AYXG01000103.1"/>
</dbReference>
<name>W7IMT7_9PSEU</name>
<dbReference type="PRINTS" id="PR00359">
    <property type="entry name" value="BP450"/>
</dbReference>
<dbReference type="OrthoDB" id="5500002at2"/>
<sequence>MEPAAELSPEFFADPHRFYRRWSGGGPIHRVRFPDGRVGWVVTGYAEARAALADPRLRKSGANARWMASVPGGPPMPPGSPRNTHMLDADPPDHTRLRRLVTKAFTPGAVEALRPRISEITEGLLDRMSGEVDLLPAFALPLPITVIGELLGVAEADRVEFRRLTDAMAQGPSPETITPLMTFLSAMVAAKQAAPAEDILSALIRTRDDEDGLDDHELTRMAFLLLFAGHETTVNLIGNGVHALLRAPDRLAALRADPALVPAAVEEFLRHDGPVGFATLRYAGEALEIAGVGVAEGEFVHVALTAANRDPARFPDPDTLDLTRPTAGHLAFGHGIHHCLGAPLARVEGQIAFTALLTRFPRLRLADPDFTAEWVEGFRIRGLRSLPVVVD</sequence>
<dbReference type="GO" id="GO:0020037">
    <property type="term" value="F:heme binding"/>
    <property type="evidence" value="ECO:0007669"/>
    <property type="project" value="InterPro"/>
</dbReference>
<keyword evidence="2 7" id="KW-0349">Heme</keyword>
<dbReference type="eggNOG" id="COG2124">
    <property type="taxonomic scope" value="Bacteria"/>
</dbReference>
<dbReference type="STRING" id="909613.UO65_3061"/>
<evidence type="ECO:0000256" key="5">
    <source>
        <dbReference type="ARBA" id="ARBA00023004"/>
    </source>
</evidence>
<dbReference type="Proteomes" id="UP000019277">
    <property type="component" value="Unassembled WGS sequence"/>
</dbReference>
<dbReference type="InterPro" id="IPR001128">
    <property type="entry name" value="Cyt_P450"/>
</dbReference>
<dbReference type="PATRIC" id="fig|909613.9.peg.3063"/>
<comment type="caution">
    <text evidence="9">The sequence shown here is derived from an EMBL/GenBank/DDBJ whole genome shotgun (WGS) entry which is preliminary data.</text>
</comment>
<feature type="region of interest" description="Disordered" evidence="8">
    <location>
        <begin position="70"/>
        <end position="92"/>
    </location>
</feature>
<proteinExistence type="inferred from homology"/>
<dbReference type="GO" id="GO:0005506">
    <property type="term" value="F:iron ion binding"/>
    <property type="evidence" value="ECO:0007669"/>
    <property type="project" value="InterPro"/>
</dbReference>
<evidence type="ECO:0000256" key="8">
    <source>
        <dbReference type="SAM" id="MobiDB-lite"/>
    </source>
</evidence>
<dbReference type="PANTHER" id="PTHR46696:SF1">
    <property type="entry name" value="CYTOCHROME P450 YJIB-RELATED"/>
    <property type="match status" value="1"/>
</dbReference>
<gene>
    <name evidence="9" type="ORF">UO65_3061</name>
</gene>
<accession>W7IMT7</accession>
<evidence type="ECO:0000256" key="2">
    <source>
        <dbReference type="ARBA" id="ARBA00022617"/>
    </source>
</evidence>
<dbReference type="InterPro" id="IPR036396">
    <property type="entry name" value="Cyt_P450_sf"/>
</dbReference>